<name>A0AAN7IN37_QUERU</name>
<reference evidence="1 2" key="1">
    <citation type="journal article" date="2023" name="G3 (Bethesda)">
        <title>A haplotype-resolved chromosome-scale genome for Quercus rubra L. provides insights into the genetics of adaptive traits for red oak species.</title>
        <authorList>
            <person name="Kapoor B."/>
            <person name="Jenkins J."/>
            <person name="Schmutz J."/>
            <person name="Zhebentyayeva T."/>
            <person name="Kuelheim C."/>
            <person name="Coggeshall M."/>
            <person name="Heim C."/>
            <person name="Lasky J.R."/>
            <person name="Leites L."/>
            <person name="Islam-Faridi N."/>
            <person name="Romero-Severson J."/>
            <person name="DeLeo V.L."/>
            <person name="Lucas S.M."/>
            <person name="Lazic D."/>
            <person name="Gailing O."/>
            <person name="Carlson J."/>
            <person name="Staton M."/>
        </authorList>
    </citation>
    <scope>NUCLEOTIDE SEQUENCE [LARGE SCALE GENOMIC DNA]</scope>
    <source>
        <strain evidence="1">Pseudo-F2</strain>
    </source>
</reference>
<protein>
    <submittedName>
        <fullName evidence="1">Uncharacterized protein</fullName>
    </submittedName>
</protein>
<dbReference type="AlphaFoldDB" id="A0AAN7IN37"/>
<accession>A0AAN7IN37</accession>
<dbReference type="Proteomes" id="UP001324115">
    <property type="component" value="Unassembled WGS sequence"/>
</dbReference>
<evidence type="ECO:0000313" key="1">
    <source>
        <dbReference type="EMBL" id="KAK4583464.1"/>
    </source>
</evidence>
<dbReference type="EMBL" id="JAXUIC010000007">
    <property type="protein sequence ID" value="KAK4583464.1"/>
    <property type="molecule type" value="Genomic_DNA"/>
</dbReference>
<sequence>MWNQQAVVLHSRNYGTEGFRKITFFWRWQPILAGAFSLATDGPEEIIYRLINMAKLQDLTIILVLT</sequence>
<comment type="caution">
    <text evidence="1">The sequence shown here is derived from an EMBL/GenBank/DDBJ whole genome shotgun (WGS) entry which is preliminary data.</text>
</comment>
<evidence type="ECO:0000313" key="2">
    <source>
        <dbReference type="Proteomes" id="UP001324115"/>
    </source>
</evidence>
<gene>
    <name evidence="1" type="ORF">RGQ29_026266</name>
</gene>
<organism evidence="1 2">
    <name type="scientific">Quercus rubra</name>
    <name type="common">Northern red oak</name>
    <name type="synonym">Quercus borealis</name>
    <dbReference type="NCBI Taxonomy" id="3512"/>
    <lineage>
        <taxon>Eukaryota</taxon>
        <taxon>Viridiplantae</taxon>
        <taxon>Streptophyta</taxon>
        <taxon>Embryophyta</taxon>
        <taxon>Tracheophyta</taxon>
        <taxon>Spermatophyta</taxon>
        <taxon>Magnoliopsida</taxon>
        <taxon>eudicotyledons</taxon>
        <taxon>Gunneridae</taxon>
        <taxon>Pentapetalae</taxon>
        <taxon>rosids</taxon>
        <taxon>fabids</taxon>
        <taxon>Fagales</taxon>
        <taxon>Fagaceae</taxon>
        <taxon>Quercus</taxon>
    </lineage>
</organism>
<keyword evidence="2" id="KW-1185">Reference proteome</keyword>
<proteinExistence type="predicted"/>